<dbReference type="SFLD" id="SFLDG00180">
    <property type="entry name" value="muconate_cycloisomerase"/>
    <property type="match status" value="1"/>
</dbReference>
<feature type="active site" description="Proton acceptor; specific for (R)-substrate epimerization" evidence="5">
    <location>
        <position position="154"/>
    </location>
</feature>
<evidence type="ECO:0000259" key="8">
    <source>
        <dbReference type="SMART" id="SM00922"/>
    </source>
</evidence>
<evidence type="ECO:0000256" key="5">
    <source>
        <dbReference type="PIRSR" id="PIRSR634603-1"/>
    </source>
</evidence>
<keyword evidence="10" id="KW-1185">Reference proteome</keyword>
<proteinExistence type="inferred from homology"/>
<name>A0A1X9NB34_9GAMM</name>
<feature type="domain" description="Mandelate racemase/muconate lactonizing enzyme C-terminal" evidence="8">
    <location>
        <begin position="135"/>
        <end position="226"/>
    </location>
</feature>
<evidence type="ECO:0000256" key="6">
    <source>
        <dbReference type="PIRSR" id="PIRSR634603-3"/>
    </source>
</evidence>
<organism evidence="9 10">
    <name type="scientific">Oceanicoccus sagamiensis</name>
    <dbReference type="NCBI Taxonomy" id="716816"/>
    <lineage>
        <taxon>Bacteria</taxon>
        <taxon>Pseudomonadati</taxon>
        <taxon>Pseudomonadota</taxon>
        <taxon>Gammaproteobacteria</taxon>
        <taxon>Cellvibrionales</taxon>
        <taxon>Spongiibacteraceae</taxon>
        <taxon>Oceanicoccus</taxon>
    </lineage>
</organism>
<dbReference type="InterPro" id="IPR029065">
    <property type="entry name" value="Enolase_C-like"/>
</dbReference>
<dbReference type="InterPro" id="IPR034603">
    <property type="entry name" value="Dipeptide_epimerase"/>
</dbReference>
<dbReference type="KEGG" id="osg:BST96_14740"/>
<dbReference type="GO" id="GO:0046872">
    <property type="term" value="F:metal ion binding"/>
    <property type="evidence" value="ECO:0007669"/>
    <property type="project" value="UniProtKB-KW"/>
</dbReference>
<evidence type="ECO:0000313" key="10">
    <source>
        <dbReference type="Proteomes" id="UP000193450"/>
    </source>
</evidence>
<dbReference type="PANTHER" id="PTHR48073">
    <property type="entry name" value="O-SUCCINYLBENZOATE SYNTHASE-RELATED"/>
    <property type="match status" value="1"/>
</dbReference>
<keyword evidence="4 7" id="KW-0413">Isomerase</keyword>
<dbReference type="Pfam" id="PF02746">
    <property type="entry name" value="MR_MLE_N"/>
    <property type="match status" value="1"/>
</dbReference>
<keyword evidence="3 6" id="KW-0460">Magnesium</keyword>
<gene>
    <name evidence="9" type="ORF">BST96_14740</name>
</gene>
<feature type="binding site" evidence="6">
    <location>
        <position position="228"/>
    </location>
    <ligand>
        <name>Mg(2+)</name>
        <dbReference type="ChEBI" id="CHEBI:18420"/>
    </ligand>
</feature>
<evidence type="ECO:0000256" key="1">
    <source>
        <dbReference type="ARBA" id="ARBA00008031"/>
    </source>
</evidence>
<keyword evidence="2 6" id="KW-0479">Metal-binding</keyword>
<dbReference type="InterPro" id="IPR013341">
    <property type="entry name" value="Mandelate_racemase_N_dom"/>
</dbReference>
<dbReference type="PANTHER" id="PTHR48073:SF2">
    <property type="entry name" value="O-SUCCINYLBENZOATE SYNTHASE"/>
    <property type="match status" value="1"/>
</dbReference>
<comment type="similarity">
    <text evidence="1 7">Belongs to the mandelate racemase/muconate lactonizing enzyme family.</text>
</comment>
<dbReference type="Pfam" id="PF13378">
    <property type="entry name" value="MR_MLE_C"/>
    <property type="match status" value="1"/>
</dbReference>
<evidence type="ECO:0000256" key="3">
    <source>
        <dbReference type="ARBA" id="ARBA00022842"/>
    </source>
</evidence>
<dbReference type="Gene3D" id="3.20.20.120">
    <property type="entry name" value="Enolase-like C-terminal domain"/>
    <property type="match status" value="1"/>
</dbReference>
<dbReference type="Proteomes" id="UP000193450">
    <property type="component" value="Chromosome"/>
</dbReference>
<dbReference type="SFLD" id="SFLDS00001">
    <property type="entry name" value="Enolase"/>
    <property type="match status" value="1"/>
</dbReference>
<protein>
    <recommendedName>
        <fullName evidence="7">Dipeptide epimerase</fullName>
        <ecNumber evidence="7">5.1.1.-</ecNumber>
    </recommendedName>
</protein>
<dbReference type="RefSeq" id="WP_085759436.1">
    <property type="nucleotide sequence ID" value="NZ_CP019343.1"/>
</dbReference>
<sequence length="332" mass="35737">MKINIEKINLPYKTPFSITGYTFNGANTIRVTLVDNCLSGAGEAYAMGETALGIFYEGETMDSMALQLESVLEQLGSGVTNDSLQSLLPRGGARNAFDCALWDLKAKCSGRSIWELLNLKPKPLKTVSTIGIDTPGKMGAAALLAAQFTNLKVKLSNDDPIARLEAVRAARPDANIIVDINQGWSFSELKEYLPAAEKLNIAMIEQPLPRGADEELEDFKSPIPLGADESCLDSKEYEVAKNRYDVINVKLEKCGGLTDALKIVELAKRDGKGLMVGNMGGSSLSMAPSFVIGQFCEYVDIDGPLLLVEDVAHGLHYGEGGVVDIPSSSLWG</sequence>
<evidence type="ECO:0000313" key="9">
    <source>
        <dbReference type="EMBL" id="ARN75260.1"/>
    </source>
</evidence>
<dbReference type="GO" id="GO:0016855">
    <property type="term" value="F:racemase and epimerase activity, acting on amino acids and derivatives"/>
    <property type="evidence" value="ECO:0007669"/>
    <property type="project" value="UniProtKB-UniRule"/>
</dbReference>
<dbReference type="InterPro" id="IPR029017">
    <property type="entry name" value="Enolase-like_N"/>
</dbReference>
<feature type="binding site" evidence="6">
    <location>
        <position position="179"/>
    </location>
    <ligand>
        <name>Mg(2+)</name>
        <dbReference type="ChEBI" id="CHEBI:18420"/>
    </ligand>
</feature>
<dbReference type="InterPro" id="IPR036849">
    <property type="entry name" value="Enolase-like_C_sf"/>
</dbReference>
<dbReference type="OrthoDB" id="9782675at2"/>
<dbReference type="EC" id="5.1.1.-" evidence="7"/>
<accession>A0A1X9NB34</accession>
<evidence type="ECO:0000256" key="2">
    <source>
        <dbReference type="ARBA" id="ARBA00022723"/>
    </source>
</evidence>
<feature type="active site" description="Proton acceptor; specific for (S)-substrate epimerization" evidence="5">
    <location>
        <position position="250"/>
    </location>
</feature>
<dbReference type="InterPro" id="IPR013342">
    <property type="entry name" value="Mandelate_racemase_C"/>
</dbReference>
<feature type="binding site" evidence="6">
    <location>
        <position position="205"/>
    </location>
    <ligand>
        <name>Mg(2+)</name>
        <dbReference type="ChEBI" id="CHEBI:18420"/>
    </ligand>
</feature>
<dbReference type="AlphaFoldDB" id="A0A1X9NB34"/>
<evidence type="ECO:0000256" key="4">
    <source>
        <dbReference type="ARBA" id="ARBA00023235"/>
    </source>
</evidence>
<evidence type="ECO:0000256" key="7">
    <source>
        <dbReference type="RuleBase" id="RU366006"/>
    </source>
</evidence>
<dbReference type="STRING" id="716816.BST96_14740"/>
<dbReference type="SUPFAM" id="SSF51604">
    <property type="entry name" value="Enolase C-terminal domain-like"/>
    <property type="match status" value="1"/>
</dbReference>
<dbReference type="SUPFAM" id="SSF54826">
    <property type="entry name" value="Enolase N-terminal domain-like"/>
    <property type="match status" value="1"/>
</dbReference>
<reference evidence="9 10" key="1">
    <citation type="submission" date="2016-11" db="EMBL/GenBank/DDBJ databases">
        <title>Trade-off between light-utilization and light-protection in marine flavobacteria.</title>
        <authorList>
            <person name="Kumagai Y."/>
        </authorList>
    </citation>
    <scope>NUCLEOTIDE SEQUENCE [LARGE SCALE GENOMIC DNA]</scope>
    <source>
        <strain evidence="9 10">NBRC 107125</strain>
    </source>
</reference>
<comment type="cofactor">
    <cofactor evidence="6 7">
        <name>Mg(2+)</name>
        <dbReference type="ChEBI" id="CHEBI:18420"/>
    </cofactor>
    <text evidence="6 7">Binds 1 Mg(2+) ion per subunit.</text>
</comment>
<dbReference type="GO" id="GO:0006518">
    <property type="term" value="P:peptide metabolic process"/>
    <property type="evidence" value="ECO:0007669"/>
    <property type="project" value="UniProtKB-ARBA"/>
</dbReference>
<dbReference type="Gene3D" id="3.30.390.10">
    <property type="entry name" value="Enolase-like, N-terminal domain"/>
    <property type="match status" value="1"/>
</dbReference>
<dbReference type="EMBL" id="CP019343">
    <property type="protein sequence ID" value="ARN75260.1"/>
    <property type="molecule type" value="Genomic_DNA"/>
</dbReference>
<dbReference type="CDD" id="cd03319">
    <property type="entry name" value="L-Ala-DL-Glu_epimerase"/>
    <property type="match status" value="1"/>
</dbReference>
<dbReference type="SMART" id="SM00922">
    <property type="entry name" value="MR_MLE"/>
    <property type="match status" value="1"/>
</dbReference>